<evidence type="ECO:0000256" key="1">
    <source>
        <dbReference type="SAM" id="MobiDB-lite"/>
    </source>
</evidence>
<reference evidence="3" key="1">
    <citation type="journal article" date="2014" name="Int. J. Syst. Evol. Microbiol.">
        <title>Complete genome of a new Firmicutes species belonging to the dominant human colonic microbiota ('Ruminococcus bicirculans') reveals two chromosomes and a selective capacity to utilize plant glucans.</title>
        <authorList>
            <consortium name="NISC Comparative Sequencing Program"/>
            <person name="Wegmann U."/>
            <person name="Louis P."/>
            <person name="Goesmann A."/>
            <person name="Henrissat B."/>
            <person name="Duncan S.H."/>
            <person name="Flint H.J."/>
        </authorList>
    </citation>
    <scope>NUCLEOTIDE SEQUENCE</scope>
    <source>
        <strain evidence="3">NBRC 107715</strain>
    </source>
</reference>
<accession>A0A512J2W9</accession>
<protein>
    <submittedName>
        <fullName evidence="2">Uncharacterized protein</fullName>
    </submittedName>
</protein>
<keyword evidence="5" id="KW-1185">Reference proteome</keyword>
<gene>
    <name evidence="3" type="ORF">GCM10007888_55600</name>
    <name evidence="2" type="ORF">MOX02_23420</name>
</gene>
<evidence type="ECO:0000313" key="3">
    <source>
        <dbReference type="EMBL" id="GLS67177.1"/>
    </source>
</evidence>
<evidence type="ECO:0000313" key="2">
    <source>
        <dbReference type="EMBL" id="GEP04304.1"/>
    </source>
</evidence>
<feature type="compositionally biased region" description="Basic and acidic residues" evidence="1">
    <location>
        <begin position="1"/>
        <end position="13"/>
    </location>
</feature>
<dbReference type="EMBL" id="BJZU01000043">
    <property type="protein sequence ID" value="GEP04304.1"/>
    <property type="molecule type" value="Genomic_DNA"/>
</dbReference>
<reference evidence="5" key="2">
    <citation type="journal article" date="2019" name="Int. J. Syst. Evol. Microbiol.">
        <title>The Global Catalogue of Microorganisms (GCM) 10K type strain sequencing project: providing services to taxonomists for standard genome sequencing and annotation.</title>
        <authorList>
            <consortium name="The Broad Institute Genomics Platform"/>
            <consortium name="The Broad Institute Genome Sequencing Center for Infectious Disease"/>
            <person name="Wu L."/>
            <person name="Ma J."/>
        </authorList>
    </citation>
    <scope>NUCLEOTIDE SEQUENCE [LARGE SCALE GENOMIC DNA]</scope>
    <source>
        <strain evidence="5">NBRC 107715</strain>
    </source>
</reference>
<reference evidence="2 4" key="3">
    <citation type="submission" date="2019-07" db="EMBL/GenBank/DDBJ databases">
        <title>Whole genome shotgun sequence of Methylobacterium oxalidis NBRC 107715.</title>
        <authorList>
            <person name="Hosoyama A."/>
            <person name="Uohara A."/>
            <person name="Ohji S."/>
            <person name="Ichikawa N."/>
        </authorList>
    </citation>
    <scope>NUCLEOTIDE SEQUENCE [LARGE SCALE GENOMIC DNA]</scope>
    <source>
        <strain evidence="2 4">NBRC 107715</strain>
    </source>
</reference>
<sequence>MQMIHFDPEDRKGSPGAAAFGSGLDEHGPDLLNDAARRSLDQVADALGVTTALLGRHTASEAAQDAEAATLLEASKLLQAFVTIADPEARQRCLAFVADVAARERQGRG</sequence>
<name>A0A512J2W9_9HYPH</name>
<reference evidence="3" key="4">
    <citation type="submission" date="2023-01" db="EMBL/GenBank/DDBJ databases">
        <title>Draft genome sequence of Methylobacterium oxalidis strain NBRC 107715.</title>
        <authorList>
            <person name="Sun Q."/>
            <person name="Mori K."/>
        </authorList>
    </citation>
    <scope>NUCLEOTIDE SEQUENCE</scope>
    <source>
        <strain evidence="3">NBRC 107715</strain>
    </source>
</reference>
<proteinExistence type="predicted"/>
<comment type="caution">
    <text evidence="2">The sequence shown here is derived from an EMBL/GenBank/DDBJ whole genome shotgun (WGS) entry which is preliminary data.</text>
</comment>
<dbReference type="Proteomes" id="UP000321960">
    <property type="component" value="Unassembled WGS sequence"/>
</dbReference>
<evidence type="ECO:0000313" key="4">
    <source>
        <dbReference type="Proteomes" id="UP000321960"/>
    </source>
</evidence>
<evidence type="ECO:0000313" key="5">
    <source>
        <dbReference type="Proteomes" id="UP001156856"/>
    </source>
</evidence>
<organism evidence="2 4">
    <name type="scientific">Methylobacterium oxalidis</name>
    <dbReference type="NCBI Taxonomy" id="944322"/>
    <lineage>
        <taxon>Bacteria</taxon>
        <taxon>Pseudomonadati</taxon>
        <taxon>Pseudomonadota</taxon>
        <taxon>Alphaproteobacteria</taxon>
        <taxon>Hyphomicrobiales</taxon>
        <taxon>Methylobacteriaceae</taxon>
        <taxon>Methylobacterium</taxon>
    </lineage>
</organism>
<feature type="region of interest" description="Disordered" evidence="1">
    <location>
        <begin position="1"/>
        <end position="32"/>
    </location>
</feature>
<dbReference type="AlphaFoldDB" id="A0A512J2W9"/>
<dbReference type="EMBL" id="BSPK01000111">
    <property type="protein sequence ID" value="GLS67177.1"/>
    <property type="molecule type" value="Genomic_DNA"/>
</dbReference>
<dbReference type="Proteomes" id="UP001156856">
    <property type="component" value="Unassembled WGS sequence"/>
</dbReference>